<dbReference type="AlphaFoldDB" id="A0A7I9VHE8"/>
<organism evidence="8 9">
    <name type="scientific">Anaeromyxobacter diazotrophicus</name>
    <dbReference type="NCBI Taxonomy" id="2590199"/>
    <lineage>
        <taxon>Bacteria</taxon>
        <taxon>Pseudomonadati</taxon>
        <taxon>Myxococcota</taxon>
        <taxon>Myxococcia</taxon>
        <taxon>Myxococcales</taxon>
        <taxon>Cystobacterineae</taxon>
        <taxon>Anaeromyxobacteraceae</taxon>
        <taxon>Anaeromyxobacter</taxon>
    </lineage>
</organism>
<dbReference type="InterPro" id="IPR012997">
    <property type="entry name" value="RplA"/>
</dbReference>
<dbReference type="GO" id="GO:0008932">
    <property type="term" value="F:lytic endotransglycosylase activity"/>
    <property type="evidence" value="ECO:0007669"/>
    <property type="project" value="UniProtKB-UniRule"/>
</dbReference>
<keyword evidence="1 3" id="KW-0456">Lyase</keyword>
<dbReference type="PANTHER" id="PTHR34183:SF1">
    <property type="entry name" value="ENDOLYTIC PEPTIDOGLYCAN TRANSGLYCOSYLASE RLPA"/>
    <property type="match status" value="1"/>
</dbReference>
<evidence type="ECO:0000256" key="4">
    <source>
        <dbReference type="RuleBase" id="RU003495"/>
    </source>
</evidence>
<dbReference type="Pfam" id="PF03330">
    <property type="entry name" value="DPBB_1"/>
    <property type="match status" value="1"/>
</dbReference>
<dbReference type="PANTHER" id="PTHR34183">
    <property type="entry name" value="ENDOLYTIC PEPTIDOGLYCAN TRANSGLYCOSYLASE RLPA"/>
    <property type="match status" value="1"/>
</dbReference>
<dbReference type="InterPro" id="IPR034718">
    <property type="entry name" value="RlpA"/>
</dbReference>
<evidence type="ECO:0000259" key="7">
    <source>
        <dbReference type="Pfam" id="PF03330"/>
    </source>
</evidence>
<comment type="subcellular location">
    <subcellularLocation>
        <location evidence="3">Cell membrane</location>
        <topology evidence="3">Lipid-anchor</topology>
    </subcellularLocation>
</comment>
<proteinExistence type="inferred from homology"/>
<comment type="function">
    <text evidence="3">Lytic transglycosylase with a strong preference for naked glycan strands that lack stem peptides.</text>
</comment>
<evidence type="ECO:0000313" key="9">
    <source>
        <dbReference type="Proteomes" id="UP000503640"/>
    </source>
</evidence>
<sequence>MTRPARLLALAAALAAAACSHAGPRPSAEEPPPSPKPARPEAPRGETGLASYYARGLHGRLTASGERYDRHALTCAHRRYPFGTLLRVTDLESGRSVVVRVTDRGPFAEGRIVDLSYAAARALGMLERGLARVAIELAR</sequence>
<keyword evidence="3" id="KW-0472">Membrane</keyword>
<evidence type="ECO:0000256" key="3">
    <source>
        <dbReference type="HAMAP-Rule" id="MF_02071"/>
    </source>
</evidence>
<dbReference type="RefSeq" id="WP_176062645.1">
    <property type="nucleotide sequence ID" value="NZ_BJTG01000001.1"/>
</dbReference>
<dbReference type="NCBIfam" id="TIGR00413">
    <property type="entry name" value="rlpA"/>
    <property type="match status" value="1"/>
</dbReference>
<dbReference type="HAMAP" id="MF_02071">
    <property type="entry name" value="RlpA"/>
    <property type="match status" value="1"/>
</dbReference>
<feature type="chain" id="PRO_5029991933" description="Probable endolytic peptidoglycan transglycosylase RlpA" evidence="6">
    <location>
        <begin position="23"/>
        <end position="139"/>
    </location>
</feature>
<dbReference type="InterPro" id="IPR009009">
    <property type="entry name" value="RlpA-like_DPBB"/>
</dbReference>
<keyword evidence="3" id="KW-1003">Cell membrane</keyword>
<dbReference type="Proteomes" id="UP000503640">
    <property type="component" value="Unassembled WGS sequence"/>
</dbReference>
<gene>
    <name evidence="3" type="primary">rlpA</name>
    <name evidence="8" type="ORF">AMYX_05450</name>
</gene>
<keyword evidence="3" id="KW-0564">Palmitate</keyword>
<evidence type="ECO:0000256" key="5">
    <source>
        <dbReference type="SAM" id="MobiDB-lite"/>
    </source>
</evidence>
<name>A0A7I9VHE8_9BACT</name>
<feature type="signal peptide" evidence="6">
    <location>
        <begin position="1"/>
        <end position="22"/>
    </location>
</feature>
<keyword evidence="6" id="KW-0732">Signal</keyword>
<evidence type="ECO:0000256" key="1">
    <source>
        <dbReference type="ARBA" id="ARBA00023239"/>
    </source>
</evidence>
<evidence type="ECO:0000256" key="2">
    <source>
        <dbReference type="ARBA" id="ARBA00023316"/>
    </source>
</evidence>
<comment type="similarity">
    <text evidence="3 4">Belongs to the RlpA family.</text>
</comment>
<dbReference type="EMBL" id="BJTG01000001">
    <property type="protein sequence ID" value="GEJ55804.1"/>
    <property type="molecule type" value="Genomic_DNA"/>
</dbReference>
<dbReference type="SUPFAM" id="SSF50685">
    <property type="entry name" value="Barwin-like endoglucanases"/>
    <property type="match status" value="1"/>
</dbReference>
<feature type="domain" description="RlpA-like protein double-psi beta-barrel" evidence="7">
    <location>
        <begin position="47"/>
        <end position="134"/>
    </location>
</feature>
<reference evidence="9" key="1">
    <citation type="journal article" date="2020" name="Appl. Environ. Microbiol.">
        <title>Diazotrophic Anaeromyxobacter Isolates from Soils.</title>
        <authorList>
            <person name="Masuda Y."/>
            <person name="Yamanaka H."/>
            <person name="Xu Z.X."/>
            <person name="Shiratori Y."/>
            <person name="Aono T."/>
            <person name="Amachi S."/>
            <person name="Senoo K."/>
            <person name="Itoh H."/>
        </authorList>
    </citation>
    <scope>NUCLEOTIDE SEQUENCE [LARGE SCALE GENOMIC DNA]</scope>
    <source>
        <strain evidence="9">R267</strain>
    </source>
</reference>
<evidence type="ECO:0000256" key="6">
    <source>
        <dbReference type="SAM" id="SignalP"/>
    </source>
</evidence>
<dbReference type="GO" id="GO:0000270">
    <property type="term" value="P:peptidoglycan metabolic process"/>
    <property type="evidence" value="ECO:0007669"/>
    <property type="project" value="UniProtKB-UniRule"/>
</dbReference>
<evidence type="ECO:0000313" key="8">
    <source>
        <dbReference type="EMBL" id="GEJ55804.1"/>
    </source>
</evidence>
<dbReference type="Gene3D" id="2.40.40.10">
    <property type="entry name" value="RlpA-like domain"/>
    <property type="match status" value="1"/>
</dbReference>
<accession>A0A7I9VHE8</accession>
<dbReference type="EC" id="4.2.2.-" evidence="3"/>
<dbReference type="GO" id="GO:0071555">
    <property type="term" value="P:cell wall organization"/>
    <property type="evidence" value="ECO:0007669"/>
    <property type="project" value="UniProtKB-KW"/>
</dbReference>
<dbReference type="PROSITE" id="PS51257">
    <property type="entry name" value="PROKAR_LIPOPROTEIN"/>
    <property type="match status" value="1"/>
</dbReference>
<keyword evidence="3" id="KW-0449">Lipoprotein</keyword>
<dbReference type="InterPro" id="IPR036908">
    <property type="entry name" value="RlpA-like_sf"/>
</dbReference>
<keyword evidence="2 3" id="KW-0961">Cell wall biogenesis/degradation</keyword>
<dbReference type="GO" id="GO:0005886">
    <property type="term" value="C:plasma membrane"/>
    <property type="evidence" value="ECO:0007669"/>
    <property type="project" value="UniProtKB-SubCell"/>
</dbReference>
<protein>
    <recommendedName>
        <fullName evidence="3">Probable endolytic peptidoglycan transglycosylase RlpA</fullName>
        <ecNumber evidence="3">4.2.2.-</ecNumber>
    </recommendedName>
</protein>
<keyword evidence="9" id="KW-1185">Reference proteome</keyword>
<feature type="region of interest" description="Disordered" evidence="5">
    <location>
        <begin position="21"/>
        <end position="49"/>
    </location>
</feature>
<comment type="caution">
    <text evidence="8">The sequence shown here is derived from an EMBL/GenBank/DDBJ whole genome shotgun (WGS) entry which is preliminary data.</text>
</comment>
<dbReference type="CDD" id="cd22268">
    <property type="entry name" value="DPBB_RlpA-like"/>
    <property type="match status" value="1"/>
</dbReference>